<evidence type="ECO:0000256" key="6">
    <source>
        <dbReference type="SAM" id="Phobius"/>
    </source>
</evidence>
<feature type="transmembrane region" description="Helical" evidence="6">
    <location>
        <begin position="53"/>
        <end position="72"/>
    </location>
</feature>
<dbReference type="Proteomes" id="UP000002412">
    <property type="component" value="Chromosome"/>
</dbReference>
<dbReference type="EMBL" id="CP000720">
    <property type="protein sequence ID" value="ABS49031.1"/>
    <property type="molecule type" value="Genomic_DNA"/>
</dbReference>
<evidence type="ECO:0000256" key="4">
    <source>
        <dbReference type="ARBA" id="ARBA00022989"/>
    </source>
</evidence>
<dbReference type="InterPro" id="IPR011701">
    <property type="entry name" value="MFS"/>
</dbReference>
<feature type="transmembrane region" description="Helical" evidence="6">
    <location>
        <begin position="505"/>
        <end position="522"/>
    </location>
</feature>
<proteinExistence type="predicted"/>
<evidence type="ECO:0000256" key="2">
    <source>
        <dbReference type="ARBA" id="ARBA00022448"/>
    </source>
</evidence>
<sequence length="546" mass="57845">MANQSVSRTGTEVKESWVPMITIALAQILMSFNVASLPVALGGMVKSFNVPPTTIATAIVMYSLSVAGFVMLGAKLNQRFGPLIVFRCTVLLFGLAQTMMTFSPNVTVMIGAQALSGLAGAALVPALVALIAENYRGPQQATALGALGSARAGAGVAAFLIGGILGTHIGWRPAFGILIVLSVIVFVLSFRLKADKGRPEVGIDVIGVVLAASAIILLSFGFNNLNRWGFGLVRDGAPFDLLGFSPAPFMIVLGIVLGQAFVVWTRRRQEQGKTPLLALDVITSPSERAAVFAMFAVVALEAMLNFSVPLYIQIVQGSSPMATAIAMMPFNLSVFFSAMLIVRFYKKLTPRKIGRYGFITCTLALLWLAFVVRNNWSEWSVLIGLVVFGIGQGSLVTLLFNVLVSASPKELAGDVGSLRGTTNNLASAIGTAVAGALLVGLLSANVMRGVAETPILTDEIQAQVNMDSINFVSNDRLNSVLAQTSATQEQVAEAVRVNEEARLRALKFGLLVMALLSLLAIFPAGRLPDYLPGELPADNLDKKASK</sequence>
<keyword evidence="3 6" id="KW-0812">Transmembrane</keyword>
<dbReference type="PANTHER" id="PTHR42718">
    <property type="entry name" value="MAJOR FACILITATOR SUPERFAMILY MULTIDRUG TRANSPORTER MFSC"/>
    <property type="match status" value="1"/>
</dbReference>
<feature type="transmembrane region" description="Helical" evidence="6">
    <location>
        <begin position="289"/>
        <end position="312"/>
    </location>
</feature>
<dbReference type="HOGENOM" id="CLU_000960_31_1_6"/>
<feature type="domain" description="Major facilitator superfamily (MFS) profile" evidence="7">
    <location>
        <begin position="19"/>
        <end position="461"/>
    </location>
</feature>
<feature type="transmembrane region" description="Helical" evidence="6">
    <location>
        <begin position="324"/>
        <end position="344"/>
    </location>
</feature>
<protein>
    <submittedName>
        <fullName evidence="8">Transporter, major facilitator family</fullName>
    </submittedName>
</protein>
<evidence type="ECO:0000259" key="7">
    <source>
        <dbReference type="PROSITE" id="PS50850"/>
    </source>
</evidence>
<feature type="transmembrane region" description="Helical" evidence="6">
    <location>
        <begin position="21"/>
        <end position="41"/>
    </location>
</feature>
<feature type="transmembrane region" description="Helical" evidence="6">
    <location>
        <begin position="171"/>
        <end position="190"/>
    </location>
</feature>
<evidence type="ECO:0000256" key="1">
    <source>
        <dbReference type="ARBA" id="ARBA00004141"/>
    </source>
</evidence>
<feature type="transmembrane region" description="Helical" evidence="6">
    <location>
        <begin position="202"/>
        <end position="222"/>
    </location>
</feature>
<accession>A0A0U1R1F7</accession>
<dbReference type="InterPro" id="IPR020846">
    <property type="entry name" value="MFS_dom"/>
</dbReference>
<keyword evidence="5 6" id="KW-0472">Membrane</keyword>
<feature type="transmembrane region" description="Helical" evidence="6">
    <location>
        <begin position="108"/>
        <end position="132"/>
    </location>
</feature>
<dbReference type="RefSeq" id="WP_012105179.1">
    <property type="nucleotide sequence ID" value="NC_009708.1"/>
</dbReference>
<keyword evidence="4 6" id="KW-1133">Transmembrane helix</keyword>
<feature type="transmembrane region" description="Helical" evidence="6">
    <location>
        <begin position="144"/>
        <end position="165"/>
    </location>
</feature>
<dbReference type="SUPFAM" id="SSF103473">
    <property type="entry name" value="MFS general substrate transporter"/>
    <property type="match status" value="1"/>
</dbReference>
<reference evidence="8 9" key="1">
    <citation type="journal article" date="2007" name="PLoS Genet.">
        <title>The complete genome sequence of Yersinia pseudotuberculosis IP31758, the causative agent of Far East scarlet-like fever.</title>
        <authorList>
            <person name="Eppinger M."/>
            <person name="Rosovitz M.J."/>
            <person name="Fricke W.F."/>
            <person name="Rasko D.A."/>
            <person name="Kokorina G."/>
            <person name="Fayolle C."/>
            <person name="Lindler L.E."/>
            <person name="Carniel E."/>
            <person name="Ravel J."/>
        </authorList>
    </citation>
    <scope>NUCLEOTIDE SEQUENCE [LARGE SCALE GENOMIC DNA]</scope>
    <source>
        <strain evidence="8 9">IP 31758</strain>
    </source>
</reference>
<dbReference type="GO" id="GO:0016020">
    <property type="term" value="C:membrane"/>
    <property type="evidence" value="ECO:0007669"/>
    <property type="project" value="UniProtKB-SubCell"/>
</dbReference>
<keyword evidence="2" id="KW-0813">Transport</keyword>
<feature type="transmembrane region" description="Helical" evidence="6">
    <location>
        <begin position="84"/>
        <end position="102"/>
    </location>
</feature>
<dbReference type="KEGG" id="ypi:YpsIP31758_2142"/>
<dbReference type="GO" id="GO:0022857">
    <property type="term" value="F:transmembrane transporter activity"/>
    <property type="evidence" value="ECO:0007669"/>
    <property type="project" value="InterPro"/>
</dbReference>
<feature type="transmembrane region" description="Helical" evidence="6">
    <location>
        <begin position="379"/>
        <end position="404"/>
    </location>
</feature>
<evidence type="ECO:0000313" key="8">
    <source>
        <dbReference type="EMBL" id="ABS49031.1"/>
    </source>
</evidence>
<evidence type="ECO:0000313" key="9">
    <source>
        <dbReference type="Proteomes" id="UP000002412"/>
    </source>
</evidence>
<dbReference type="PANTHER" id="PTHR42718:SF9">
    <property type="entry name" value="MAJOR FACILITATOR SUPERFAMILY MULTIDRUG TRANSPORTER MFSC"/>
    <property type="match status" value="1"/>
</dbReference>
<organism evidence="8 9">
    <name type="scientific">Yersinia pseudotuberculosis serotype O:1b (strain IP 31758)</name>
    <dbReference type="NCBI Taxonomy" id="349747"/>
    <lineage>
        <taxon>Bacteria</taxon>
        <taxon>Pseudomonadati</taxon>
        <taxon>Pseudomonadota</taxon>
        <taxon>Gammaproteobacteria</taxon>
        <taxon>Enterobacterales</taxon>
        <taxon>Yersiniaceae</taxon>
        <taxon>Yersinia</taxon>
    </lineage>
</organism>
<gene>
    <name evidence="8" type="ordered locus">YpsIP31758_2142</name>
</gene>
<dbReference type="InterPro" id="IPR036259">
    <property type="entry name" value="MFS_trans_sf"/>
</dbReference>
<name>A0A0U1R1F7_YERP3</name>
<evidence type="ECO:0000256" key="5">
    <source>
        <dbReference type="ARBA" id="ARBA00023136"/>
    </source>
</evidence>
<dbReference type="CDD" id="cd17321">
    <property type="entry name" value="MFS_MMR_MDR_like"/>
    <property type="match status" value="1"/>
</dbReference>
<dbReference type="Pfam" id="PF07690">
    <property type="entry name" value="MFS_1"/>
    <property type="match status" value="1"/>
</dbReference>
<evidence type="ECO:0000256" key="3">
    <source>
        <dbReference type="ARBA" id="ARBA00022692"/>
    </source>
</evidence>
<feature type="transmembrane region" description="Helical" evidence="6">
    <location>
        <begin position="356"/>
        <end position="373"/>
    </location>
</feature>
<comment type="subcellular location">
    <subcellularLocation>
        <location evidence="1">Membrane</location>
        <topology evidence="1">Multi-pass membrane protein</topology>
    </subcellularLocation>
</comment>
<dbReference type="AlphaFoldDB" id="A0A0U1R1F7"/>
<dbReference type="PROSITE" id="PS50850">
    <property type="entry name" value="MFS"/>
    <property type="match status" value="1"/>
</dbReference>
<feature type="transmembrane region" description="Helical" evidence="6">
    <location>
        <begin position="242"/>
        <end position="264"/>
    </location>
</feature>
<dbReference type="Gene3D" id="1.20.1250.20">
    <property type="entry name" value="MFS general substrate transporter like domains"/>
    <property type="match status" value="2"/>
</dbReference>